<dbReference type="OrthoDB" id="9806181at2"/>
<sequence length="272" mass="28920">MTTLSRSQAAQIGKETVGFLRAGKYTNPAGRDVDLRPHLVAAVAGTVSYPPDVPLPAVVPGGRMTTFAVVNETTLDAARRFAAEGFRPVALNFASAKHAGGGFLGGARAQEESLCRASGLFACIEGNPMYDFHSQQGGGFYTNYAIYSPAVPVFRTDDGELLPEPYACAFVTAPAVNAGAVDFRQRSRIPGEMERRVAKVLAIMAGHGHDAVVLGAWGCGVFKNDPEVVADLFRDALAARFYGVFARVVFAVVDWSDDQHFIGPFAARFGAA</sequence>
<dbReference type="PANTHER" id="PTHR35596">
    <property type="entry name" value="DUF2263 DOMAIN-CONTAINING PROTEIN"/>
    <property type="match status" value="1"/>
</dbReference>
<protein>
    <recommendedName>
        <fullName evidence="1">Microbial-type PARG catalytic domain-containing protein</fullName>
    </recommendedName>
</protein>
<reference evidence="3" key="1">
    <citation type="submission" date="2017-06" db="EMBL/GenBank/DDBJ databases">
        <title>Genome analysis of Fimbriiglobus ruber SP5, the first member of the order Planctomycetales with confirmed chitinolytic capability.</title>
        <authorList>
            <person name="Ravin N.V."/>
            <person name="Rakitin A.L."/>
            <person name="Ivanova A.A."/>
            <person name="Beletsky A.V."/>
            <person name="Kulichevskaya I.S."/>
            <person name="Mardanov A.V."/>
            <person name="Dedysh S.N."/>
        </authorList>
    </citation>
    <scope>NUCLEOTIDE SEQUENCE [LARGE SCALE GENOMIC DNA]</scope>
    <source>
        <strain evidence="3">SP5</strain>
    </source>
</reference>
<feature type="domain" description="Microbial-type PARG catalytic" evidence="1">
    <location>
        <begin position="14"/>
        <end position="155"/>
    </location>
</feature>
<dbReference type="Pfam" id="PF10021">
    <property type="entry name" value="PARG_cat_microb"/>
    <property type="match status" value="1"/>
</dbReference>
<evidence type="ECO:0000313" key="2">
    <source>
        <dbReference type="EMBL" id="OWK38556.1"/>
    </source>
</evidence>
<dbReference type="PANTHER" id="PTHR35596:SF1">
    <property type="entry name" value="MICROBIAL-TYPE PARG CATALYTIC DOMAIN-CONTAINING PROTEIN"/>
    <property type="match status" value="1"/>
</dbReference>
<dbReference type="Proteomes" id="UP000214646">
    <property type="component" value="Unassembled WGS sequence"/>
</dbReference>
<dbReference type="InterPro" id="IPR012664">
    <property type="entry name" value="CHP02452"/>
</dbReference>
<proteinExistence type="predicted"/>
<dbReference type="Gene3D" id="3.40.220.10">
    <property type="entry name" value="Leucine Aminopeptidase, subunit E, domain 1"/>
    <property type="match status" value="1"/>
</dbReference>
<dbReference type="SUPFAM" id="SSF52949">
    <property type="entry name" value="Macro domain-like"/>
    <property type="match status" value="1"/>
</dbReference>
<organism evidence="2 3">
    <name type="scientific">Fimbriiglobus ruber</name>
    <dbReference type="NCBI Taxonomy" id="1908690"/>
    <lineage>
        <taxon>Bacteria</taxon>
        <taxon>Pseudomonadati</taxon>
        <taxon>Planctomycetota</taxon>
        <taxon>Planctomycetia</taxon>
        <taxon>Gemmatales</taxon>
        <taxon>Gemmataceae</taxon>
        <taxon>Fimbriiglobus</taxon>
    </lineage>
</organism>
<dbReference type="PIRSF" id="PIRSF014899">
    <property type="entry name" value="UCP014899"/>
    <property type="match status" value="1"/>
</dbReference>
<dbReference type="InterPro" id="IPR043472">
    <property type="entry name" value="Macro_dom-like"/>
</dbReference>
<dbReference type="AlphaFoldDB" id="A0A225DM50"/>
<gene>
    <name evidence="2" type="ORF">FRUB_07676</name>
</gene>
<comment type="caution">
    <text evidence="2">The sequence shown here is derived from an EMBL/GenBank/DDBJ whole genome shotgun (WGS) entry which is preliminary data.</text>
</comment>
<dbReference type="NCBIfam" id="TIGR02452">
    <property type="entry name" value="TIGR02452 family protein"/>
    <property type="match status" value="1"/>
</dbReference>
<dbReference type="RefSeq" id="WP_088258327.1">
    <property type="nucleotide sequence ID" value="NZ_NIDE01000014.1"/>
</dbReference>
<dbReference type="InterPro" id="IPR019261">
    <property type="entry name" value="PARG_cat_microbial"/>
</dbReference>
<accession>A0A225DM50</accession>
<evidence type="ECO:0000313" key="3">
    <source>
        <dbReference type="Proteomes" id="UP000214646"/>
    </source>
</evidence>
<keyword evidence="3" id="KW-1185">Reference proteome</keyword>
<evidence type="ECO:0000259" key="1">
    <source>
        <dbReference type="Pfam" id="PF10021"/>
    </source>
</evidence>
<name>A0A225DM50_9BACT</name>
<dbReference type="EMBL" id="NIDE01000014">
    <property type="protein sequence ID" value="OWK38556.1"/>
    <property type="molecule type" value="Genomic_DNA"/>
</dbReference>